<proteinExistence type="predicted"/>
<keyword evidence="3" id="KW-1185">Reference proteome</keyword>
<evidence type="ECO:0000313" key="3">
    <source>
        <dbReference type="Proteomes" id="UP000321083"/>
    </source>
</evidence>
<gene>
    <name evidence="2" type="ORF">E3A20_30440</name>
</gene>
<accession>A0A5C6M0H7</accession>
<comment type="caution">
    <text evidence="2">The sequence shown here is derived from an EMBL/GenBank/DDBJ whole genome shotgun (WGS) entry which is preliminary data.</text>
</comment>
<dbReference type="Proteomes" id="UP000321083">
    <property type="component" value="Unassembled WGS sequence"/>
</dbReference>
<keyword evidence="1" id="KW-1133">Transmembrane helix</keyword>
<evidence type="ECO:0000313" key="2">
    <source>
        <dbReference type="EMBL" id="TWW07827.1"/>
    </source>
</evidence>
<keyword evidence="1" id="KW-0472">Membrane</keyword>
<dbReference type="AlphaFoldDB" id="A0A5C6M0H7"/>
<reference evidence="2 3" key="1">
    <citation type="submission" date="2019-08" db="EMBL/GenBank/DDBJ databases">
        <title>100 year-old enigma solved: identification of Planctomyces bekefii, the type genus and species of the phylum Planctomycetes.</title>
        <authorList>
            <person name="Svetlana D.N."/>
            <person name="Overmann J."/>
        </authorList>
    </citation>
    <scope>NUCLEOTIDE SEQUENCE [LARGE SCALE GENOMIC DNA]</scope>
    <source>
        <strain evidence="2">Phe10_nw2017</strain>
    </source>
</reference>
<protein>
    <submittedName>
        <fullName evidence="2">Uncharacterized protein</fullName>
    </submittedName>
</protein>
<dbReference type="EMBL" id="SRHE01000994">
    <property type="protein sequence ID" value="TWW07827.1"/>
    <property type="molecule type" value="Genomic_DNA"/>
</dbReference>
<evidence type="ECO:0000256" key="1">
    <source>
        <dbReference type="SAM" id="Phobius"/>
    </source>
</evidence>
<feature type="transmembrane region" description="Helical" evidence="1">
    <location>
        <begin position="36"/>
        <end position="58"/>
    </location>
</feature>
<organism evidence="2 3">
    <name type="scientific">Planctomyces bekefii</name>
    <dbReference type="NCBI Taxonomy" id="1653850"/>
    <lineage>
        <taxon>Bacteria</taxon>
        <taxon>Pseudomonadati</taxon>
        <taxon>Planctomycetota</taxon>
        <taxon>Planctomycetia</taxon>
        <taxon>Planctomycetales</taxon>
        <taxon>Planctomycetaceae</taxon>
        <taxon>Planctomyces</taxon>
    </lineage>
</organism>
<keyword evidence="1" id="KW-0812">Transmembrane</keyword>
<reference evidence="2 3" key="2">
    <citation type="submission" date="2019-08" db="EMBL/GenBank/DDBJ databases">
        <authorList>
            <person name="Henke P."/>
        </authorList>
    </citation>
    <scope>NUCLEOTIDE SEQUENCE [LARGE SCALE GENOMIC DNA]</scope>
    <source>
        <strain evidence="2">Phe10_nw2017</strain>
    </source>
</reference>
<name>A0A5C6M0H7_9PLAN</name>
<sequence length="93" mass="10338">MLKPALVEAAQELTQEVEEIGREVVRGVKKTAKKDAVIHSATSIVVIGTVLMMIWLVFRLMSPNFERSGSQYSEQFKRFAPHLNRPAGNGPSN</sequence>